<proteinExistence type="predicted"/>
<keyword evidence="2" id="KW-0732">Signal</keyword>
<reference evidence="3" key="1">
    <citation type="submission" date="2019-11" db="EMBL/GenBank/DDBJ databases">
        <authorList>
            <person name="Feng L."/>
        </authorList>
    </citation>
    <scope>NUCLEOTIDE SEQUENCE</scope>
    <source>
        <strain evidence="3">VdisparLFYP95</strain>
    </source>
</reference>
<name>A0A6N3BPC6_9FIRM</name>
<feature type="compositionally biased region" description="Polar residues" evidence="1">
    <location>
        <begin position="198"/>
        <end position="208"/>
    </location>
</feature>
<organism evidence="3">
    <name type="scientific">Veillonella dispar</name>
    <dbReference type="NCBI Taxonomy" id="39778"/>
    <lineage>
        <taxon>Bacteria</taxon>
        <taxon>Bacillati</taxon>
        <taxon>Bacillota</taxon>
        <taxon>Negativicutes</taxon>
        <taxon>Veillonellales</taxon>
        <taxon>Veillonellaceae</taxon>
        <taxon>Veillonella</taxon>
    </lineage>
</organism>
<sequence>MRKLYPFLILALATLQSASAISQYELENKPTQYQVAYNSPSETVYIDLSTLSLAQSGPTYSTLHARTISLYKKQNIIADYSTNYTYHRGNTSKDIYLMDWHVAPAKFYQVNGAPIGTANNQRSVLSTGAHVATKGSPVAEIGQFILHNALELERITYTSKNPYVPPRPYKPLSTPAPTEGRPLFGVQPPEGIYKPLNQLESPYTSNQPRLFPSKLGIYGPVPPPPPQGPRPSDWILDIQNQDMPDPNTPMSDWRPQPDYNAPPRP</sequence>
<accession>A0A6N3BPC6</accession>
<dbReference type="AlphaFoldDB" id="A0A6N3BPC6"/>
<dbReference type="EMBL" id="CACRUF010000026">
    <property type="protein sequence ID" value="VYU02383.1"/>
    <property type="molecule type" value="Genomic_DNA"/>
</dbReference>
<feature type="region of interest" description="Disordered" evidence="1">
    <location>
        <begin position="166"/>
        <end position="265"/>
    </location>
</feature>
<feature type="signal peptide" evidence="2">
    <location>
        <begin position="1"/>
        <end position="20"/>
    </location>
</feature>
<evidence type="ECO:0000313" key="3">
    <source>
        <dbReference type="EMBL" id="VYU02383.1"/>
    </source>
</evidence>
<protein>
    <submittedName>
        <fullName evidence="3">Uncharacterized protein</fullName>
    </submittedName>
</protein>
<dbReference type="RefSeq" id="WP_156719575.1">
    <property type="nucleotide sequence ID" value="NZ_CACRUF010000026.1"/>
</dbReference>
<feature type="chain" id="PRO_5026860677" evidence="2">
    <location>
        <begin position="21"/>
        <end position="265"/>
    </location>
</feature>
<evidence type="ECO:0000256" key="1">
    <source>
        <dbReference type="SAM" id="MobiDB-lite"/>
    </source>
</evidence>
<evidence type="ECO:0000256" key="2">
    <source>
        <dbReference type="SAM" id="SignalP"/>
    </source>
</evidence>
<feature type="compositionally biased region" description="Pro residues" evidence="1">
    <location>
        <begin position="220"/>
        <end position="229"/>
    </location>
</feature>
<gene>
    <name evidence="3" type="ORF">VDLFYP95_01315</name>
</gene>